<reference evidence="3" key="1">
    <citation type="submission" date="2025-08" db="UniProtKB">
        <authorList>
            <consortium name="RefSeq"/>
        </authorList>
    </citation>
    <scope>IDENTIFICATION</scope>
</reference>
<dbReference type="InterPro" id="IPR052514">
    <property type="entry name" value="SAM-dependent_MTase"/>
</dbReference>
<dbReference type="InterPro" id="IPR006342">
    <property type="entry name" value="FkbM_mtfrase"/>
</dbReference>
<dbReference type="InterPro" id="IPR029063">
    <property type="entry name" value="SAM-dependent_MTases_sf"/>
</dbReference>
<dbReference type="RefSeq" id="XP_014678935.1">
    <property type="nucleotide sequence ID" value="XM_014823449.1"/>
</dbReference>
<organism evidence="2 3">
    <name type="scientific">Priapulus caudatus</name>
    <name type="common">Priapulid worm</name>
    <dbReference type="NCBI Taxonomy" id="37621"/>
    <lineage>
        <taxon>Eukaryota</taxon>
        <taxon>Metazoa</taxon>
        <taxon>Ecdysozoa</taxon>
        <taxon>Scalidophora</taxon>
        <taxon>Priapulida</taxon>
        <taxon>Priapulimorpha</taxon>
        <taxon>Priapulimorphida</taxon>
        <taxon>Priapulidae</taxon>
        <taxon>Priapulus</taxon>
    </lineage>
</organism>
<gene>
    <name evidence="3" type="primary">LOC106818773</name>
</gene>
<keyword evidence="2" id="KW-1185">Reference proteome</keyword>
<evidence type="ECO:0000313" key="2">
    <source>
        <dbReference type="Proteomes" id="UP000695022"/>
    </source>
</evidence>
<dbReference type="PANTHER" id="PTHR34203">
    <property type="entry name" value="METHYLTRANSFERASE, FKBM FAMILY PROTEIN"/>
    <property type="match status" value="1"/>
</dbReference>
<dbReference type="SUPFAM" id="SSF53335">
    <property type="entry name" value="S-adenosyl-L-methionine-dependent methyltransferases"/>
    <property type="match status" value="1"/>
</dbReference>
<dbReference type="Gene3D" id="3.40.50.150">
    <property type="entry name" value="Vaccinia Virus protein VP39"/>
    <property type="match status" value="1"/>
</dbReference>
<evidence type="ECO:0000313" key="3">
    <source>
        <dbReference type="RefSeq" id="XP_014678935.1"/>
    </source>
</evidence>
<dbReference type="PANTHER" id="PTHR34203:SF15">
    <property type="entry name" value="SLL1173 PROTEIN"/>
    <property type="match status" value="1"/>
</dbReference>
<sequence length="294" mass="32964">MELQDTINAYNLSAAVAAAADDDVAMPCFATRTAPSVNICTYEARRDKFVSAMLLSDGVWEPDVTAAFQEALRFYPDAVVVDLGANVGYYSLLGAAMRHDVIAVEPVRENVRRLHKGALLSGVAGSIRVLLNAVSSRHEHVTFTYRENNVGGTSVRAISVADAERLTQHARDAVATTLTTDDLLDVMNVTLAVMKIDIEGYECRALLSAQRFLDRVFVPYIFIEWRVMFRHQHFADSPCLTSDIRRLSAILDSRKYVPYVTKDGRMLEAVHSATRWQDGDVYWRHWEAPRLHDT</sequence>
<name>A0ABM1F3B4_PRICU</name>
<dbReference type="NCBIfam" id="TIGR01444">
    <property type="entry name" value="fkbM_fam"/>
    <property type="match status" value="1"/>
</dbReference>
<evidence type="ECO:0000259" key="1">
    <source>
        <dbReference type="Pfam" id="PF05050"/>
    </source>
</evidence>
<protein>
    <submittedName>
        <fullName evidence="3">Uncharacterized protein LOC106818773</fullName>
    </submittedName>
</protein>
<feature type="domain" description="Methyltransferase FkbM" evidence="1">
    <location>
        <begin position="82"/>
        <end position="226"/>
    </location>
</feature>
<dbReference type="Pfam" id="PF05050">
    <property type="entry name" value="Methyltransf_21"/>
    <property type="match status" value="1"/>
</dbReference>
<dbReference type="Proteomes" id="UP000695022">
    <property type="component" value="Unplaced"/>
</dbReference>
<accession>A0ABM1F3B4</accession>
<dbReference type="GeneID" id="106818773"/>
<proteinExistence type="predicted"/>